<proteinExistence type="predicted"/>
<evidence type="ECO:0000313" key="2">
    <source>
        <dbReference type="Proteomes" id="UP000315469"/>
    </source>
</evidence>
<accession>A0ABY2ZB63</accession>
<keyword evidence="2" id="KW-1185">Reference proteome</keyword>
<dbReference type="GeneID" id="90521437"/>
<protein>
    <submittedName>
        <fullName evidence="1">Uncharacterized protein</fullName>
    </submittedName>
</protein>
<dbReference type="Proteomes" id="UP000315469">
    <property type="component" value="Unassembled WGS sequence"/>
</dbReference>
<dbReference type="EMBL" id="VHJB01000102">
    <property type="protein sequence ID" value="TPV29707.1"/>
    <property type="molecule type" value="Genomic_DNA"/>
</dbReference>
<dbReference type="RefSeq" id="WP_140916594.1">
    <property type="nucleotide sequence ID" value="NZ_CP045720.1"/>
</dbReference>
<comment type="caution">
    <text evidence="1">The sequence shown here is derived from an EMBL/GenBank/DDBJ whole genome shotgun (WGS) entry which is preliminary data.</text>
</comment>
<gene>
    <name evidence="1" type="ORF">FJW02_21085</name>
</gene>
<organism evidence="1 2">
    <name type="scientific">Pantoea eucalypti</name>
    <dbReference type="NCBI Taxonomy" id="470933"/>
    <lineage>
        <taxon>Bacteria</taxon>
        <taxon>Pseudomonadati</taxon>
        <taxon>Pseudomonadota</taxon>
        <taxon>Gammaproteobacteria</taxon>
        <taxon>Enterobacterales</taxon>
        <taxon>Erwiniaceae</taxon>
        <taxon>Pantoea</taxon>
    </lineage>
</organism>
<evidence type="ECO:0000313" key="1">
    <source>
        <dbReference type="EMBL" id="TPV29707.1"/>
    </source>
</evidence>
<sequence>MVANERLIKIPVPNFNEIIEIKKDSEAFCLCYQFNVDDYGYGPYGFDTDKAKDLLKVLFSEIYYYDNQVRGLVKKTVLDSEGLYFFKRWEKLKSDLDSYKLAIKKNEILARKGVAVEVLNEKPELYDVYENGKLSSRVLNDLSRLGCEFFIVNNYMPQGGKCLIFTDSSCLNKVKSLAKDLEIKFDSFPSIDSLKAW</sequence>
<name>A0ABY2ZB63_9GAMM</name>
<reference evidence="1 2" key="1">
    <citation type="submission" date="2019-06" db="EMBL/GenBank/DDBJ databases">
        <title>Taxogenomics and systematics of the genus Pantoea.</title>
        <authorList>
            <person name="Tambong J.T."/>
        </authorList>
    </citation>
    <scope>NUCLEOTIDE SEQUENCE [LARGE SCALE GENOMIC DNA]</scope>
    <source>
        <strain evidence="1 2">LMG 24197</strain>
    </source>
</reference>